<evidence type="ECO:0000256" key="1">
    <source>
        <dbReference type="SAM" id="Phobius"/>
    </source>
</evidence>
<dbReference type="Proteomes" id="UP000028501">
    <property type="component" value="Chromosome"/>
</dbReference>
<dbReference type="EMBL" id="CP006577">
    <property type="protein sequence ID" value="AIG98601.1"/>
    <property type="molecule type" value="Genomic_DNA"/>
</dbReference>
<keyword evidence="1" id="KW-0472">Membrane</keyword>
<dbReference type="AlphaFoldDB" id="A0A075WF47"/>
<proteinExistence type="predicted"/>
<sequence length="75" mass="8354">MELLYSSYSLLPLAIKATAFYFSTVWYPSLGFGLLFCGLYIGKVGDVIRSMPYSGILIILSSTILIPLSYLFSEK</sequence>
<dbReference type="KEGG" id="afg:AFULGI_00018460"/>
<protein>
    <submittedName>
        <fullName evidence="2">Uncharacterized protein</fullName>
    </submittedName>
</protein>
<dbReference type="GeneID" id="24795342"/>
<dbReference type="HOGENOM" id="CLU_2662105_0_0_2"/>
<gene>
    <name evidence="2" type="ORF">AFULGI_00018460</name>
</gene>
<name>A0A075WF47_ARCFL</name>
<reference evidence="2 3" key="1">
    <citation type="submission" date="2013-07" db="EMBL/GenBank/DDBJ databases">
        <title>Genome of Archaeoglobus fulgidus.</title>
        <authorList>
            <person name="Fiebig A."/>
            <person name="Birkeland N.-K."/>
        </authorList>
    </citation>
    <scope>NUCLEOTIDE SEQUENCE [LARGE SCALE GENOMIC DNA]</scope>
    <source>
        <strain evidence="2 3">DSM 8774</strain>
    </source>
</reference>
<accession>A0A075WF47</accession>
<organism evidence="2 3">
    <name type="scientific">Archaeoglobus fulgidus DSM 8774</name>
    <dbReference type="NCBI Taxonomy" id="1344584"/>
    <lineage>
        <taxon>Archaea</taxon>
        <taxon>Methanobacteriati</taxon>
        <taxon>Methanobacteriota</taxon>
        <taxon>Archaeoglobi</taxon>
        <taxon>Archaeoglobales</taxon>
        <taxon>Archaeoglobaceae</taxon>
        <taxon>Archaeoglobus</taxon>
    </lineage>
</organism>
<evidence type="ECO:0000313" key="2">
    <source>
        <dbReference type="EMBL" id="AIG98601.1"/>
    </source>
</evidence>
<evidence type="ECO:0000313" key="3">
    <source>
        <dbReference type="Proteomes" id="UP000028501"/>
    </source>
</evidence>
<feature type="transmembrane region" description="Helical" evidence="1">
    <location>
        <begin position="20"/>
        <end position="41"/>
    </location>
</feature>
<feature type="transmembrane region" description="Helical" evidence="1">
    <location>
        <begin position="53"/>
        <end position="72"/>
    </location>
</feature>
<keyword evidence="1" id="KW-0812">Transmembrane</keyword>
<keyword evidence="1" id="KW-1133">Transmembrane helix</keyword>
<dbReference type="RefSeq" id="WP_143274441.1">
    <property type="nucleotide sequence ID" value="NZ_CP006577.1"/>
</dbReference>